<reference evidence="1" key="1">
    <citation type="submission" date="2022-10" db="EMBL/GenBank/DDBJ databases">
        <title>Luteolibacter sp. GHJ8, whole genome shotgun sequencing project.</title>
        <authorList>
            <person name="Zhao G."/>
            <person name="Shen L."/>
        </authorList>
    </citation>
    <scope>NUCLEOTIDE SEQUENCE</scope>
    <source>
        <strain evidence="1">GHJ8</strain>
    </source>
</reference>
<name>A0ABT3G4N5_9BACT</name>
<dbReference type="PANTHER" id="PTHR42194:SF1">
    <property type="entry name" value="UPF0276 PROTEIN HI_1600"/>
    <property type="match status" value="1"/>
</dbReference>
<keyword evidence="2" id="KW-1185">Reference proteome</keyword>
<evidence type="ECO:0000313" key="1">
    <source>
        <dbReference type="EMBL" id="MCW1914824.1"/>
    </source>
</evidence>
<dbReference type="Gene3D" id="3.20.20.150">
    <property type="entry name" value="Divalent-metal-dependent TIM barrel enzymes"/>
    <property type="match status" value="1"/>
</dbReference>
<dbReference type="SUPFAM" id="SSF51658">
    <property type="entry name" value="Xylose isomerase-like"/>
    <property type="match status" value="1"/>
</dbReference>
<dbReference type="InterPro" id="IPR036237">
    <property type="entry name" value="Xyl_isomerase-like_sf"/>
</dbReference>
<proteinExistence type="predicted"/>
<dbReference type="InterPro" id="IPR007801">
    <property type="entry name" value="MbnB/TglH/ChrH"/>
</dbReference>
<protein>
    <submittedName>
        <fullName evidence="1">DUF692 domain-containing protein</fullName>
    </submittedName>
</protein>
<organism evidence="1 2">
    <name type="scientific">Luteolibacter rhizosphaerae</name>
    <dbReference type="NCBI Taxonomy" id="2989719"/>
    <lineage>
        <taxon>Bacteria</taxon>
        <taxon>Pseudomonadati</taxon>
        <taxon>Verrucomicrobiota</taxon>
        <taxon>Verrucomicrobiia</taxon>
        <taxon>Verrucomicrobiales</taxon>
        <taxon>Verrucomicrobiaceae</taxon>
        <taxon>Luteolibacter</taxon>
    </lineage>
</organism>
<dbReference type="PANTHER" id="PTHR42194">
    <property type="entry name" value="UPF0276 PROTEIN HI_1600"/>
    <property type="match status" value="1"/>
</dbReference>
<dbReference type="Proteomes" id="UP001165653">
    <property type="component" value="Unassembled WGS sequence"/>
</dbReference>
<dbReference type="NCBIfam" id="NF003818">
    <property type="entry name" value="PRK05409.1"/>
    <property type="match status" value="1"/>
</dbReference>
<evidence type="ECO:0000313" key="2">
    <source>
        <dbReference type="Proteomes" id="UP001165653"/>
    </source>
</evidence>
<dbReference type="Pfam" id="PF05114">
    <property type="entry name" value="MbnB_TglH_ChrH"/>
    <property type="match status" value="1"/>
</dbReference>
<sequence>MPRGFSVSNKRLQVMGNSRFTSGVELATGIGLRVPHYNHILSEKPAVGWFEIISENYMVEGGRALSVLDRILDQYKVVQHGVGMYPGDAGGVKFEHLRRLKRLVRRTKTPWISDHLCWGSVDGSMSHDLLPIPFTFEAAKKTAENLRIAQDFLEIPLAMENVSSYGEFKDNQMTEWQFLAEVCELADTGILLDVNNIYVSSINNGFDPMEYVNFVPAERVAQIHIAGHSRYQRFVVDTHDHPVVDPVWKLYERAIERCGPVATLLEWDGRIPSFEEVWTEAKKSETWRDTALAKREENAAA</sequence>
<gene>
    <name evidence="1" type="ORF">OJ996_14650</name>
</gene>
<accession>A0ABT3G4N5</accession>
<comment type="caution">
    <text evidence="1">The sequence shown here is derived from an EMBL/GenBank/DDBJ whole genome shotgun (WGS) entry which is preliminary data.</text>
</comment>
<dbReference type="EMBL" id="JAPDDR010000007">
    <property type="protein sequence ID" value="MCW1914824.1"/>
    <property type="molecule type" value="Genomic_DNA"/>
</dbReference>